<name>A0ABW7FBX7_9BURK</name>
<evidence type="ECO:0000256" key="6">
    <source>
        <dbReference type="ARBA" id="ARBA00023012"/>
    </source>
</evidence>
<keyword evidence="3" id="KW-0597">Phosphoprotein</keyword>
<keyword evidence="4" id="KW-0808">Transferase</keyword>
<dbReference type="Gene3D" id="3.30.565.10">
    <property type="entry name" value="Histidine kinase-like ATPase, C-terminal domain"/>
    <property type="match status" value="1"/>
</dbReference>
<keyword evidence="5 8" id="KW-0418">Kinase</keyword>
<dbReference type="Pfam" id="PF02518">
    <property type="entry name" value="HATPase_c"/>
    <property type="match status" value="1"/>
</dbReference>
<keyword evidence="6" id="KW-0902">Two-component regulatory system</keyword>
<evidence type="ECO:0000256" key="5">
    <source>
        <dbReference type="ARBA" id="ARBA00022777"/>
    </source>
</evidence>
<reference evidence="8 9" key="1">
    <citation type="submission" date="2024-08" db="EMBL/GenBank/DDBJ databases">
        <authorList>
            <person name="Lu H."/>
        </authorList>
    </citation>
    <scope>NUCLEOTIDE SEQUENCE [LARGE SCALE GENOMIC DNA]</scope>
    <source>
        <strain evidence="8 9">LYH14W</strain>
    </source>
</reference>
<dbReference type="InterPro" id="IPR003594">
    <property type="entry name" value="HATPase_dom"/>
</dbReference>
<dbReference type="PANTHER" id="PTHR44936">
    <property type="entry name" value="SENSOR PROTEIN CREC"/>
    <property type="match status" value="1"/>
</dbReference>
<evidence type="ECO:0000259" key="7">
    <source>
        <dbReference type="PROSITE" id="PS50109"/>
    </source>
</evidence>
<dbReference type="PANTHER" id="PTHR44936:SF9">
    <property type="entry name" value="SENSOR PROTEIN CREC"/>
    <property type="match status" value="1"/>
</dbReference>
<dbReference type="SMART" id="SM00387">
    <property type="entry name" value="HATPase_c"/>
    <property type="match status" value="1"/>
</dbReference>
<dbReference type="SUPFAM" id="SSF55874">
    <property type="entry name" value="ATPase domain of HSP90 chaperone/DNA topoisomerase II/histidine kinase"/>
    <property type="match status" value="1"/>
</dbReference>
<dbReference type="EC" id="2.7.13.3" evidence="2"/>
<dbReference type="GO" id="GO:0016301">
    <property type="term" value="F:kinase activity"/>
    <property type="evidence" value="ECO:0007669"/>
    <property type="project" value="UniProtKB-KW"/>
</dbReference>
<dbReference type="PROSITE" id="PS50109">
    <property type="entry name" value="HIS_KIN"/>
    <property type="match status" value="1"/>
</dbReference>
<comment type="caution">
    <text evidence="8">The sequence shown here is derived from an EMBL/GenBank/DDBJ whole genome shotgun (WGS) entry which is preliminary data.</text>
</comment>
<evidence type="ECO:0000256" key="1">
    <source>
        <dbReference type="ARBA" id="ARBA00000085"/>
    </source>
</evidence>
<evidence type="ECO:0000256" key="2">
    <source>
        <dbReference type="ARBA" id="ARBA00012438"/>
    </source>
</evidence>
<dbReference type="InterPro" id="IPR036890">
    <property type="entry name" value="HATPase_C_sf"/>
</dbReference>
<evidence type="ECO:0000256" key="4">
    <source>
        <dbReference type="ARBA" id="ARBA00022679"/>
    </source>
</evidence>
<dbReference type="Proteomes" id="UP001606210">
    <property type="component" value="Unassembled WGS sequence"/>
</dbReference>
<keyword evidence="9" id="KW-1185">Reference proteome</keyword>
<dbReference type="EMBL" id="JBIGHV010000011">
    <property type="protein sequence ID" value="MFG6433105.1"/>
    <property type="molecule type" value="Genomic_DNA"/>
</dbReference>
<gene>
    <name evidence="8" type="ORF">ACG00Y_24545</name>
</gene>
<sequence>MDISTFVAAAAHDMKNSVSVIAAYLEDALQQLAKTDDGQPSAAALSTAQALYETQRVNGNLVQLMAIFKIEEGMYPFEPAAVALDEFADELLGRVRPLVALKGLDLQCDIQADMADWIFDHDLIGSVVMQSLFNAVRYASHTVRLSMHVTERGLEIEVADDGQGFPAFMLEQGFPSRQGIDTRTGSTGLGLYFSRLAAGLHRRGERTGSTRLANGGGSGSDLGGGRFIVELP</sequence>
<protein>
    <recommendedName>
        <fullName evidence="2">histidine kinase</fullName>
        <ecNumber evidence="2">2.7.13.3</ecNumber>
    </recommendedName>
</protein>
<dbReference type="InterPro" id="IPR005467">
    <property type="entry name" value="His_kinase_dom"/>
</dbReference>
<proteinExistence type="predicted"/>
<evidence type="ECO:0000256" key="3">
    <source>
        <dbReference type="ARBA" id="ARBA00022553"/>
    </source>
</evidence>
<evidence type="ECO:0000313" key="9">
    <source>
        <dbReference type="Proteomes" id="UP001606210"/>
    </source>
</evidence>
<dbReference type="RefSeq" id="WP_394483531.1">
    <property type="nucleotide sequence ID" value="NZ_JBIGHV010000011.1"/>
</dbReference>
<dbReference type="InterPro" id="IPR050980">
    <property type="entry name" value="2C_sensor_his_kinase"/>
</dbReference>
<organism evidence="8 9">
    <name type="scientific">Pelomonas parva</name>
    <dbReference type="NCBI Taxonomy" id="3299032"/>
    <lineage>
        <taxon>Bacteria</taxon>
        <taxon>Pseudomonadati</taxon>
        <taxon>Pseudomonadota</taxon>
        <taxon>Betaproteobacteria</taxon>
        <taxon>Burkholderiales</taxon>
        <taxon>Sphaerotilaceae</taxon>
        <taxon>Roseateles</taxon>
    </lineage>
</organism>
<evidence type="ECO:0000313" key="8">
    <source>
        <dbReference type="EMBL" id="MFG6433105.1"/>
    </source>
</evidence>
<comment type="catalytic activity">
    <reaction evidence="1">
        <text>ATP + protein L-histidine = ADP + protein N-phospho-L-histidine.</text>
        <dbReference type="EC" id="2.7.13.3"/>
    </reaction>
</comment>
<feature type="domain" description="Histidine kinase" evidence="7">
    <location>
        <begin position="9"/>
        <end position="232"/>
    </location>
</feature>
<accession>A0ABW7FBX7</accession>